<dbReference type="GO" id="GO:0006627">
    <property type="term" value="P:protein processing involved in protein targeting to mitochondrion"/>
    <property type="evidence" value="ECO:0007669"/>
    <property type="project" value="InterPro"/>
</dbReference>
<dbReference type="InterPro" id="IPR019533">
    <property type="entry name" value="Peptidase_S26"/>
</dbReference>
<dbReference type="GeneID" id="117366573"/>
<keyword evidence="6" id="KW-0472">Membrane</keyword>
<dbReference type="SUPFAM" id="SSF51306">
    <property type="entry name" value="LexA/Signal peptidase"/>
    <property type="match status" value="1"/>
</dbReference>
<dbReference type="KEGG" id="gsh:117366573"/>
<keyword evidence="4" id="KW-0378">Hydrolase</keyword>
<evidence type="ECO:0000256" key="4">
    <source>
        <dbReference type="ARBA" id="ARBA00022801"/>
    </source>
</evidence>
<proteinExistence type="predicted"/>
<sequence>MFTFRALVISQSTPLATPFRKPVLASETRMRRFAFERVRLVMAQGLGRRYFKAFVSGFFVAVPVTVTFLDQVACIARVEGASMQPSLNPEGKLGSDIVLLNRWSIRNYSVHRGDIVSLVCLRPYLTLLPEAKMSPLELCRTPQCCMIQNAAPNPGNRGMEPKILHQHFLLLPSSNLVCCRSKGTTGQMIRKIQCGGRKQQIRGRSHGCWSKMFCEEHSSSFAYMRNFSY</sequence>
<dbReference type="CTD" id="83943"/>
<evidence type="ECO:0000256" key="3">
    <source>
        <dbReference type="ARBA" id="ARBA00022692"/>
    </source>
</evidence>
<evidence type="ECO:0000313" key="7">
    <source>
        <dbReference type="Proteomes" id="UP000515159"/>
    </source>
</evidence>
<dbReference type="Proteomes" id="UP000515159">
    <property type="component" value="Chromosome 9"/>
</dbReference>
<dbReference type="AlphaFoldDB" id="A0A6P8SCZ6"/>
<keyword evidence="2 8" id="KW-0645">Protease</keyword>
<dbReference type="GO" id="GO:0006465">
    <property type="term" value="P:signal peptide processing"/>
    <property type="evidence" value="ECO:0007669"/>
    <property type="project" value="InterPro"/>
</dbReference>
<dbReference type="InterPro" id="IPR037730">
    <property type="entry name" value="IMP2"/>
</dbReference>
<protein>
    <submittedName>
        <fullName evidence="8">Mitochondrial inner membrane protease subunit 2 isoform X1</fullName>
    </submittedName>
</protein>
<accession>A0A6P8SCZ6</accession>
<evidence type="ECO:0000313" key="8">
    <source>
        <dbReference type="RefSeq" id="XP_033813956.1"/>
    </source>
</evidence>
<dbReference type="GO" id="GO:0004252">
    <property type="term" value="F:serine-type endopeptidase activity"/>
    <property type="evidence" value="ECO:0007669"/>
    <property type="project" value="InterPro"/>
</dbReference>
<gene>
    <name evidence="8" type="primary">IMMP2L</name>
</gene>
<dbReference type="InParanoid" id="A0A6P8SCZ6"/>
<dbReference type="OrthoDB" id="9996127at2759"/>
<dbReference type="PANTHER" id="PTHR46041">
    <property type="entry name" value="MITOCHONDRIAL INNER MEMBRANE PROTEASE SUBUNIT 2"/>
    <property type="match status" value="1"/>
</dbReference>
<name>A0A6P8SCZ6_GEOSA</name>
<evidence type="ECO:0000256" key="2">
    <source>
        <dbReference type="ARBA" id="ARBA00022670"/>
    </source>
</evidence>
<evidence type="ECO:0000256" key="6">
    <source>
        <dbReference type="ARBA" id="ARBA00023136"/>
    </source>
</evidence>
<organism evidence="7 8">
    <name type="scientific">Geotrypetes seraphini</name>
    <name type="common">Gaboon caecilian</name>
    <name type="synonym">Caecilia seraphini</name>
    <dbReference type="NCBI Taxonomy" id="260995"/>
    <lineage>
        <taxon>Eukaryota</taxon>
        <taxon>Metazoa</taxon>
        <taxon>Chordata</taxon>
        <taxon>Craniata</taxon>
        <taxon>Vertebrata</taxon>
        <taxon>Euteleostomi</taxon>
        <taxon>Amphibia</taxon>
        <taxon>Gymnophiona</taxon>
        <taxon>Geotrypetes</taxon>
    </lineage>
</organism>
<comment type="subcellular location">
    <subcellularLocation>
        <location evidence="1">Membrane</location>
        <topology evidence="1">Single-pass membrane protein</topology>
    </subcellularLocation>
</comment>
<dbReference type="CDD" id="cd06530">
    <property type="entry name" value="S26_SPase_I"/>
    <property type="match status" value="1"/>
</dbReference>
<keyword evidence="3" id="KW-0812">Transmembrane</keyword>
<evidence type="ECO:0000256" key="1">
    <source>
        <dbReference type="ARBA" id="ARBA00004167"/>
    </source>
</evidence>
<evidence type="ECO:0000256" key="5">
    <source>
        <dbReference type="ARBA" id="ARBA00022989"/>
    </source>
</evidence>
<dbReference type="PANTHER" id="PTHR46041:SF2">
    <property type="entry name" value="MITOCHONDRIAL INNER MEMBRANE PROTEASE SUBUNIT 2"/>
    <property type="match status" value="1"/>
</dbReference>
<dbReference type="GO" id="GO:0042720">
    <property type="term" value="C:mitochondrial inner membrane peptidase complex"/>
    <property type="evidence" value="ECO:0007669"/>
    <property type="project" value="InterPro"/>
</dbReference>
<keyword evidence="7" id="KW-1185">Reference proteome</keyword>
<reference evidence="8" key="1">
    <citation type="submission" date="2025-08" db="UniProtKB">
        <authorList>
            <consortium name="RefSeq"/>
        </authorList>
    </citation>
    <scope>IDENTIFICATION</scope>
</reference>
<dbReference type="InterPro" id="IPR036286">
    <property type="entry name" value="LexA/Signal_pep-like_sf"/>
</dbReference>
<dbReference type="RefSeq" id="XP_033813956.1">
    <property type="nucleotide sequence ID" value="XM_033958065.1"/>
</dbReference>
<keyword evidence="5" id="KW-1133">Transmembrane helix</keyword>